<dbReference type="RefSeq" id="WP_308158838.1">
    <property type="nucleotide sequence ID" value="NZ_JAGGMS010000001.1"/>
</dbReference>
<evidence type="ECO:0000313" key="5">
    <source>
        <dbReference type="Proteomes" id="UP000741013"/>
    </source>
</evidence>
<dbReference type="EC" id="6.5.1.1" evidence="1"/>
<reference evidence="4 5" key="1">
    <citation type="submission" date="2021-03" db="EMBL/GenBank/DDBJ databases">
        <title>Sequencing the genomes of 1000 actinobacteria strains.</title>
        <authorList>
            <person name="Klenk H.-P."/>
        </authorList>
    </citation>
    <scope>NUCLEOTIDE SEQUENCE [LARGE SCALE GENOMIC DNA]</scope>
    <source>
        <strain evidence="4 5">DSM 45510</strain>
    </source>
</reference>
<dbReference type="SUPFAM" id="SSF50249">
    <property type="entry name" value="Nucleic acid-binding proteins"/>
    <property type="match status" value="1"/>
</dbReference>
<gene>
    <name evidence="4" type="ORF">JOM49_004490</name>
</gene>
<evidence type="ECO:0000256" key="2">
    <source>
        <dbReference type="SAM" id="MobiDB-lite"/>
    </source>
</evidence>
<dbReference type="Proteomes" id="UP000741013">
    <property type="component" value="Unassembled WGS sequence"/>
</dbReference>
<dbReference type="Pfam" id="PF04679">
    <property type="entry name" value="DNA_ligase_A_C"/>
    <property type="match status" value="1"/>
</dbReference>
<keyword evidence="5" id="KW-1185">Reference proteome</keyword>
<comment type="caution">
    <text evidence="4">The sequence shown here is derived from an EMBL/GenBank/DDBJ whole genome shotgun (WGS) entry which is preliminary data.</text>
</comment>
<sequence>MVRGQRDRAGLHWRPGQRGFAGTLGSLLLGTHDPDTGQLVYIGDVGTGFSHADRDALHARLQSLARRTHPFAITPPRKDTHTARWAEPELVGEVVYRHSPAAPGACATRPGGGCARTANRSTSSPPPALSPHPQRHQGLKRNPAQELEQAETDRTVAATTITVQAGKRRLTLSNLNKPLYPDGFSKGQVLHYYSTLADVLLPLLKPGR</sequence>
<feature type="region of interest" description="Disordered" evidence="2">
    <location>
        <begin position="102"/>
        <end position="153"/>
    </location>
</feature>
<dbReference type="EMBL" id="JAGGMS010000001">
    <property type="protein sequence ID" value="MBP2182964.1"/>
    <property type="molecule type" value="Genomic_DNA"/>
</dbReference>
<dbReference type="InterPro" id="IPR012309">
    <property type="entry name" value="DNA_ligase_ATP-dep_C"/>
</dbReference>
<organism evidence="4 5">
    <name type="scientific">Amycolatopsis magusensis</name>
    <dbReference type="NCBI Taxonomy" id="882444"/>
    <lineage>
        <taxon>Bacteria</taxon>
        <taxon>Bacillati</taxon>
        <taxon>Actinomycetota</taxon>
        <taxon>Actinomycetes</taxon>
        <taxon>Pseudonocardiales</taxon>
        <taxon>Pseudonocardiaceae</taxon>
        <taxon>Amycolatopsis</taxon>
    </lineage>
</organism>
<dbReference type="CDD" id="cd07971">
    <property type="entry name" value="OBF_DNA_ligase_LigD"/>
    <property type="match status" value="1"/>
</dbReference>
<protein>
    <recommendedName>
        <fullName evidence="1">DNA ligase (ATP)</fullName>
        <ecNumber evidence="1">6.5.1.1</ecNumber>
    </recommendedName>
</protein>
<evidence type="ECO:0000259" key="3">
    <source>
        <dbReference type="Pfam" id="PF04679"/>
    </source>
</evidence>
<evidence type="ECO:0000313" key="4">
    <source>
        <dbReference type="EMBL" id="MBP2182964.1"/>
    </source>
</evidence>
<dbReference type="Gene3D" id="2.40.50.140">
    <property type="entry name" value="Nucleic acid-binding proteins"/>
    <property type="match status" value="1"/>
</dbReference>
<dbReference type="InterPro" id="IPR012340">
    <property type="entry name" value="NA-bd_OB-fold"/>
</dbReference>
<name>A0ABS4PVT1_9PSEU</name>
<evidence type="ECO:0000256" key="1">
    <source>
        <dbReference type="ARBA" id="ARBA00012727"/>
    </source>
</evidence>
<accession>A0ABS4PVT1</accession>
<proteinExistence type="predicted"/>
<feature type="domain" description="DNA ligase ATP-dependent C-terminal" evidence="3">
    <location>
        <begin position="22"/>
        <end position="98"/>
    </location>
</feature>